<evidence type="ECO:0000313" key="1">
    <source>
        <dbReference type="Proteomes" id="UP000095283"/>
    </source>
</evidence>
<evidence type="ECO:0000313" key="2">
    <source>
        <dbReference type="WBParaSite" id="Hba_00489"/>
    </source>
</evidence>
<sequence length="26" mass="3005">MSINHVEKVNEMCQSLVLLIYVKVVD</sequence>
<organism evidence="1 2">
    <name type="scientific">Heterorhabditis bacteriophora</name>
    <name type="common">Entomopathogenic nematode worm</name>
    <dbReference type="NCBI Taxonomy" id="37862"/>
    <lineage>
        <taxon>Eukaryota</taxon>
        <taxon>Metazoa</taxon>
        <taxon>Ecdysozoa</taxon>
        <taxon>Nematoda</taxon>
        <taxon>Chromadorea</taxon>
        <taxon>Rhabditida</taxon>
        <taxon>Rhabditina</taxon>
        <taxon>Rhabditomorpha</taxon>
        <taxon>Strongyloidea</taxon>
        <taxon>Heterorhabditidae</taxon>
        <taxon>Heterorhabditis</taxon>
    </lineage>
</organism>
<reference evidence="2" key="1">
    <citation type="submission" date="2016-11" db="UniProtKB">
        <authorList>
            <consortium name="WormBaseParasite"/>
        </authorList>
    </citation>
    <scope>IDENTIFICATION</scope>
</reference>
<dbReference type="WBParaSite" id="Hba_00489">
    <property type="protein sequence ID" value="Hba_00489"/>
    <property type="gene ID" value="Hba_00489"/>
</dbReference>
<accession>A0A1I7W769</accession>
<dbReference type="AlphaFoldDB" id="A0A1I7W769"/>
<protein>
    <submittedName>
        <fullName evidence="2">Uncharacterized protein</fullName>
    </submittedName>
</protein>
<dbReference type="Proteomes" id="UP000095283">
    <property type="component" value="Unplaced"/>
</dbReference>
<proteinExistence type="predicted"/>
<name>A0A1I7W769_HETBA</name>
<keyword evidence="1" id="KW-1185">Reference proteome</keyword>